<accession>A0ABV7D342</accession>
<dbReference type="SUPFAM" id="SSF110997">
    <property type="entry name" value="Sporulation related repeat"/>
    <property type="match status" value="1"/>
</dbReference>
<keyword evidence="2" id="KW-1133">Transmembrane helix</keyword>
<dbReference type="PROSITE" id="PS51724">
    <property type="entry name" value="SPOR"/>
    <property type="match status" value="1"/>
</dbReference>
<dbReference type="RefSeq" id="WP_194211688.1">
    <property type="nucleotide sequence ID" value="NZ_CP061205.1"/>
</dbReference>
<feature type="region of interest" description="Disordered" evidence="1">
    <location>
        <begin position="154"/>
        <end position="186"/>
    </location>
</feature>
<feature type="domain" description="SPOR" evidence="3">
    <location>
        <begin position="183"/>
        <end position="267"/>
    </location>
</feature>
<keyword evidence="2" id="KW-0812">Transmembrane</keyword>
<feature type="compositionally biased region" description="Acidic residues" evidence="1">
    <location>
        <begin position="119"/>
        <end position="129"/>
    </location>
</feature>
<feature type="compositionally biased region" description="Low complexity" evidence="1">
    <location>
        <begin position="175"/>
        <end position="186"/>
    </location>
</feature>
<feature type="compositionally biased region" description="Polar residues" evidence="1">
    <location>
        <begin position="131"/>
        <end position="141"/>
    </location>
</feature>
<evidence type="ECO:0000256" key="1">
    <source>
        <dbReference type="SAM" id="MobiDB-lite"/>
    </source>
</evidence>
<feature type="region of interest" description="Disordered" evidence="1">
    <location>
        <begin position="1"/>
        <end position="23"/>
    </location>
</feature>
<evidence type="ECO:0000259" key="3">
    <source>
        <dbReference type="PROSITE" id="PS51724"/>
    </source>
</evidence>
<sequence length="267" mass="28939">MNERDDHTGITGGKDIPPWLQPVPEEEPNVTFWQARKTVIISASAAVVLLVLFVSVLVFLYDGSGAEPPRHVVAPSEPLREKPDDPGGLQVEYQDKEVFSRIDGTEDHSQVTLGPQAEEPVELPEEPEETASASQDTSPTTDEVVNSVLADMKQSAPTTAEKPEKSITVADEPKAAAPKPKPAASKPTYRIQLGAYGSEETAEKAWRAIKNKFSAQLNDKAPSYEKVSSGDRTLYRLRVGPIENRAAADQVCLSLRAGEQACIVVNP</sequence>
<dbReference type="InterPro" id="IPR036680">
    <property type="entry name" value="SPOR-like_sf"/>
</dbReference>
<protein>
    <submittedName>
        <fullName evidence="4">SPOR domain-containing protein</fullName>
    </submittedName>
</protein>
<dbReference type="Proteomes" id="UP001595444">
    <property type="component" value="Unassembled WGS sequence"/>
</dbReference>
<keyword evidence="2" id="KW-0472">Membrane</keyword>
<feature type="transmembrane region" description="Helical" evidence="2">
    <location>
        <begin position="39"/>
        <end position="61"/>
    </location>
</feature>
<reference evidence="5" key="1">
    <citation type="journal article" date="2019" name="Int. J. Syst. Evol. Microbiol.">
        <title>The Global Catalogue of Microorganisms (GCM) 10K type strain sequencing project: providing services to taxonomists for standard genome sequencing and annotation.</title>
        <authorList>
            <consortium name="The Broad Institute Genomics Platform"/>
            <consortium name="The Broad Institute Genome Sequencing Center for Infectious Disease"/>
            <person name="Wu L."/>
            <person name="Ma J."/>
        </authorList>
    </citation>
    <scope>NUCLEOTIDE SEQUENCE [LARGE SCALE GENOMIC DNA]</scope>
    <source>
        <strain evidence="5">KCTC 62164</strain>
    </source>
</reference>
<organism evidence="4 5">
    <name type="scientific">Kordiimonas pumila</name>
    <dbReference type="NCBI Taxonomy" id="2161677"/>
    <lineage>
        <taxon>Bacteria</taxon>
        <taxon>Pseudomonadati</taxon>
        <taxon>Pseudomonadota</taxon>
        <taxon>Alphaproteobacteria</taxon>
        <taxon>Kordiimonadales</taxon>
        <taxon>Kordiimonadaceae</taxon>
        <taxon>Kordiimonas</taxon>
    </lineage>
</organism>
<dbReference type="Pfam" id="PF05036">
    <property type="entry name" value="SPOR"/>
    <property type="match status" value="1"/>
</dbReference>
<proteinExistence type="predicted"/>
<evidence type="ECO:0000313" key="4">
    <source>
        <dbReference type="EMBL" id="MFC3051310.1"/>
    </source>
</evidence>
<evidence type="ECO:0000313" key="5">
    <source>
        <dbReference type="Proteomes" id="UP001595444"/>
    </source>
</evidence>
<keyword evidence="5" id="KW-1185">Reference proteome</keyword>
<feature type="region of interest" description="Disordered" evidence="1">
    <location>
        <begin position="67"/>
        <end position="90"/>
    </location>
</feature>
<dbReference type="Gene3D" id="3.30.70.1070">
    <property type="entry name" value="Sporulation related repeat"/>
    <property type="match status" value="1"/>
</dbReference>
<gene>
    <name evidence="4" type="ORF">ACFOKA_05270</name>
</gene>
<dbReference type="EMBL" id="JBHRSL010000002">
    <property type="protein sequence ID" value="MFC3051310.1"/>
    <property type="molecule type" value="Genomic_DNA"/>
</dbReference>
<comment type="caution">
    <text evidence="4">The sequence shown here is derived from an EMBL/GenBank/DDBJ whole genome shotgun (WGS) entry which is preliminary data.</text>
</comment>
<dbReference type="InterPro" id="IPR007730">
    <property type="entry name" value="SPOR-like_dom"/>
</dbReference>
<evidence type="ECO:0000256" key="2">
    <source>
        <dbReference type="SAM" id="Phobius"/>
    </source>
</evidence>
<feature type="region of interest" description="Disordered" evidence="1">
    <location>
        <begin position="105"/>
        <end position="141"/>
    </location>
</feature>
<name>A0ABV7D342_9PROT</name>